<dbReference type="AlphaFoldDB" id="A0A3N1CPW0"/>
<reference evidence="1 2" key="1">
    <citation type="submission" date="2018-11" db="EMBL/GenBank/DDBJ databases">
        <title>Sequencing the genomes of 1000 actinobacteria strains.</title>
        <authorList>
            <person name="Klenk H.-P."/>
        </authorList>
    </citation>
    <scope>NUCLEOTIDE SEQUENCE [LARGE SCALE GENOMIC DNA]</scope>
    <source>
        <strain evidence="1 2">DSM 44254</strain>
    </source>
</reference>
<keyword evidence="1" id="KW-0413">Isomerase</keyword>
<name>A0A3N1CPW0_9ACTN</name>
<dbReference type="RefSeq" id="WP_123661735.1">
    <property type="nucleotide sequence ID" value="NZ_RJKE01000001.1"/>
</dbReference>
<sequence length="201" mass="21166">MTLAVVALALSATACGGQVRMGAAATFADEPRISQADLGTAAEEWQTYYAKHPLDRSILLLPKADSLQGSILAGLIGMRVADQTAEDRGIEVTDAQVDQFIAQLTGGQTARFDQVAMRFGVAPSHSRRFARMLLITDRLSQGAADEDAAVRQVGDAFAASARGMGIKVNPRYGDAYASGVSLGMLYPPVQHLSLPATGTGR</sequence>
<evidence type="ECO:0000313" key="2">
    <source>
        <dbReference type="Proteomes" id="UP000272400"/>
    </source>
</evidence>
<dbReference type="EMBL" id="RJKE01000001">
    <property type="protein sequence ID" value="ROO82758.1"/>
    <property type="molecule type" value="Genomic_DNA"/>
</dbReference>
<evidence type="ECO:0000313" key="1">
    <source>
        <dbReference type="EMBL" id="ROO82758.1"/>
    </source>
</evidence>
<comment type="caution">
    <text evidence="1">The sequence shown here is derived from an EMBL/GenBank/DDBJ whole genome shotgun (WGS) entry which is preliminary data.</text>
</comment>
<dbReference type="SUPFAM" id="SSF109998">
    <property type="entry name" value="Triger factor/SurA peptide-binding domain-like"/>
    <property type="match status" value="1"/>
</dbReference>
<keyword evidence="2" id="KW-1185">Reference proteome</keyword>
<organism evidence="1 2">
    <name type="scientific">Actinocorallia herbida</name>
    <dbReference type="NCBI Taxonomy" id="58109"/>
    <lineage>
        <taxon>Bacteria</taxon>
        <taxon>Bacillati</taxon>
        <taxon>Actinomycetota</taxon>
        <taxon>Actinomycetes</taxon>
        <taxon>Streptosporangiales</taxon>
        <taxon>Thermomonosporaceae</taxon>
        <taxon>Actinocorallia</taxon>
    </lineage>
</organism>
<dbReference type="InterPro" id="IPR027304">
    <property type="entry name" value="Trigger_fact/SurA_dom_sf"/>
</dbReference>
<dbReference type="GO" id="GO:0016853">
    <property type="term" value="F:isomerase activity"/>
    <property type="evidence" value="ECO:0007669"/>
    <property type="project" value="UniProtKB-KW"/>
</dbReference>
<proteinExistence type="predicted"/>
<dbReference type="Gene3D" id="1.10.4030.10">
    <property type="entry name" value="Porin chaperone SurA, peptide-binding domain"/>
    <property type="match status" value="1"/>
</dbReference>
<dbReference type="Proteomes" id="UP000272400">
    <property type="component" value="Unassembled WGS sequence"/>
</dbReference>
<gene>
    <name evidence="1" type="ORF">EDD29_0241</name>
</gene>
<protein>
    <submittedName>
        <fullName evidence="1">Peptidyl-prolyl cis-trans isomerase SurA</fullName>
    </submittedName>
</protein>
<accession>A0A3N1CPW0</accession>